<dbReference type="InterPro" id="IPR026444">
    <property type="entry name" value="Secre_tail"/>
</dbReference>
<accession>A0A2T5XU00</accession>
<dbReference type="Pfam" id="PF13573">
    <property type="entry name" value="SprB"/>
    <property type="match status" value="3"/>
</dbReference>
<organism evidence="3 4">
    <name type="scientific">Capnocytophaga leadbetteri</name>
    <dbReference type="NCBI Taxonomy" id="327575"/>
    <lineage>
        <taxon>Bacteria</taxon>
        <taxon>Pseudomonadati</taxon>
        <taxon>Bacteroidota</taxon>
        <taxon>Flavobacteriia</taxon>
        <taxon>Flavobacteriales</taxon>
        <taxon>Flavobacteriaceae</taxon>
        <taxon>Capnocytophaga</taxon>
    </lineage>
</organism>
<feature type="region of interest" description="Disordered" evidence="2">
    <location>
        <begin position="565"/>
        <end position="586"/>
    </location>
</feature>
<comment type="caution">
    <text evidence="3">The sequence shown here is derived from an EMBL/GenBank/DDBJ whole genome shotgun (WGS) entry which is preliminary data.</text>
</comment>
<evidence type="ECO:0000313" key="4">
    <source>
        <dbReference type="Proteomes" id="UP000243985"/>
    </source>
</evidence>
<keyword evidence="1" id="KW-0732">Signal</keyword>
<evidence type="ECO:0000313" key="3">
    <source>
        <dbReference type="EMBL" id="PTX06397.1"/>
    </source>
</evidence>
<proteinExistence type="predicted"/>
<gene>
    <name evidence="3" type="ORF">C8P65_10755</name>
</gene>
<dbReference type="AlphaFoldDB" id="A0A2T5XU00"/>
<feature type="compositionally biased region" description="Basic and acidic residues" evidence="2">
    <location>
        <begin position="575"/>
        <end position="586"/>
    </location>
</feature>
<sequence>MRRYTFFIIFLCTSYCFSQQYEVRISNFDYRARTTASRCGTNEMWLEIELINGSKHRIDGNGGKTKKQSYYIPQRYDIPIKSIIFHSFIHSSAGWFCEGGTASINSKIPVKSCVKDFYVSSGYGKDYGEAAYLNISFNYEISPVTVLTQTSYEIGYNDYLTLEIDNDSKNLPSELFKYEYILESNRNLNGWNDLPIEYQGKKNPKIRLRDFLPTSVIGNRIKIRTKSSCGGQYRSDFVLYDIKNSLPILKNDNNDVIITNCYGDKANYTLRFDRPLKEGEKMSFNIKKNGTLLASYNNKEKLDEDNTFTFENLEAGTYAVSYLGNGSANTYTPYTDGHPFVFTIKNPTQVEFYNQAIISPFCFAGNDGSITILAQGGKGSYQIRKNNEEWTNFSSGNKHTFSNLSEGTYTISVRDINGCIGKVKNQNTEAMVVKLKSPLPIKISYPVALQIRPKFPKSTQGSITAVVEGGTVYPIQKYFFSWKRKKEDNTEEDITSRARTHYDTTEKKYYITVDNLPQGNYYLTVKDINHNSSSQRANCLVEDSHFELKAIPLLTAKIKHPKSISCNSQNEFGNEEDKTPYDGQRDESQNGILEIEASGGAPFTGTQNGGKPYIYTWKKQDKNGNWVTLDNDTDTAKNLSEGKYAINIQDANGIVLGEYNTHTVTKVIDVVYELKEPAKLTLTLQKTDATCRGNDGKITAIPAGGTPPYTYLWSNGATTASIEDLLPMPYTVEIKDEAGCIVQGSTAVMQPNSLTVTGTITPLRCHNAANAAIALAVQGGTAPYQYLWNTGATTSNISNLPSGEYKVKITDAQGCAYFKTFIIENPPKFEIDLGENRTLCNGQTLTLNIAINDPQATYLWTGDNGFSSNTPQVTLSEKGTYTATVTTKDGCIATDAITIESANTQIASEFLLTTQAYENEEVILVNTSNPKGETTQWLVPENEAIEITNKSDDYISLIFKAKGEYRIGIKQTQGNCFELFYKNIIVEPATDLPKTEKTNEAYVREFEVAPNPNNGKFKAKVVLEKAGAIKFRLYSITGQLVNEKNSASATEHWVDFQDPLPAATYILVLETPYQRLSKKIIIIP</sequence>
<dbReference type="EMBL" id="QBKG01000007">
    <property type="protein sequence ID" value="PTX06397.1"/>
    <property type="molecule type" value="Genomic_DNA"/>
</dbReference>
<evidence type="ECO:0000256" key="1">
    <source>
        <dbReference type="ARBA" id="ARBA00022729"/>
    </source>
</evidence>
<reference evidence="3 4" key="1">
    <citation type="submission" date="2018-04" db="EMBL/GenBank/DDBJ databases">
        <title>Genomic Encyclopedia of Archaeal and Bacterial Type Strains, Phase II (KMG-II): from individual species to whole genera.</title>
        <authorList>
            <person name="Goeker M."/>
        </authorList>
    </citation>
    <scope>NUCLEOTIDE SEQUENCE [LARGE SCALE GENOMIC DNA]</scope>
    <source>
        <strain evidence="3 4">DSM 22902</strain>
    </source>
</reference>
<dbReference type="InterPro" id="IPR025667">
    <property type="entry name" value="SprB_repeat"/>
</dbReference>
<dbReference type="Gene3D" id="2.60.40.740">
    <property type="match status" value="2"/>
</dbReference>
<dbReference type="NCBIfam" id="TIGR04183">
    <property type="entry name" value="Por_Secre_tail"/>
    <property type="match status" value="1"/>
</dbReference>
<evidence type="ECO:0000256" key="2">
    <source>
        <dbReference type="SAM" id="MobiDB-lite"/>
    </source>
</evidence>
<name>A0A2T5XU00_9FLAO</name>
<dbReference type="Proteomes" id="UP000243985">
    <property type="component" value="Unassembled WGS sequence"/>
</dbReference>
<protein>
    <submittedName>
        <fullName evidence="3">Putative secreted protein (Por secretion system target)</fullName>
    </submittedName>
</protein>